<evidence type="ECO:0000256" key="9">
    <source>
        <dbReference type="SAM" id="Phobius"/>
    </source>
</evidence>
<evidence type="ECO:0000313" key="11">
    <source>
        <dbReference type="Proteomes" id="UP000588068"/>
    </source>
</evidence>
<comment type="caution">
    <text evidence="10">The sequence shown here is derived from an EMBL/GenBank/DDBJ whole genome shotgun (WGS) entry which is preliminary data.</text>
</comment>
<gene>
    <name evidence="10" type="ORF">HNQ60_003280</name>
</gene>
<evidence type="ECO:0000256" key="2">
    <source>
        <dbReference type="ARBA" id="ARBA00007776"/>
    </source>
</evidence>
<evidence type="ECO:0000256" key="5">
    <source>
        <dbReference type="ARBA" id="ARBA00022960"/>
    </source>
</evidence>
<dbReference type="PANTHER" id="PTHR37484:SF1">
    <property type="entry name" value="ROD SHAPE-DETERMINING PROTEIN MRED"/>
    <property type="match status" value="1"/>
</dbReference>
<dbReference type="Proteomes" id="UP000588068">
    <property type="component" value="Unassembled WGS sequence"/>
</dbReference>
<name>A0A841HPY9_9GAMM</name>
<evidence type="ECO:0000256" key="1">
    <source>
        <dbReference type="ARBA" id="ARBA00004651"/>
    </source>
</evidence>
<keyword evidence="6 9" id="KW-1133">Transmembrane helix</keyword>
<feature type="transmembrane region" description="Helical" evidence="9">
    <location>
        <begin position="104"/>
        <end position="125"/>
    </location>
</feature>
<comment type="similarity">
    <text evidence="2 8">Belongs to the MreD family.</text>
</comment>
<evidence type="ECO:0000256" key="4">
    <source>
        <dbReference type="ARBA" id="ARBA00022692"/>
    </source>
</evidence>
<accession>A0A841HPY9</accession>
<dbReference type="EMBL" id="JACHHZ010000003">
    <property type="protein sequence ID" value="MBB6094399.1"/>
    <property type="molecule type" value="Genomic_DNA"/>
</dbReference>
<keyword evidence="5 8" id="KW-0133">Cell shape</keyword>
<dbReference type="GO" id="GO:0005886">
    <property type="term" value="C:plasma membrane"/>
    <property type="evidence" value="ECO:0007669"/>
    <property type="project" value="UniProtKB-SubCell"/>
</dbReference>
<evidence type="ECO:0000256" key="6">
    <source>
        <dbReference type="ARBA" id="ARBA00022989"/>
    </source>
</evidence>
<dbReference type="InterPro" id="IPR007227">
    <property type="entry name" value="Cell_shape_determining_MreD"/>
</dbReference>
<dbReference type="RefSeq" id="WP_184333628.1">
    <property type="nucleotide sequence ID" value="NZ_JACHHZ010000003.1"/>
</dbReference>
<keyword evidence="7 8" id="KW-0472">Membrane</keyword>
<dbReference type="GO" id="GO:0008360">
    <property type="term" value="P:regulation of cell shape"/>
    <property type="evidence" value="ECO:0007669"/>
    <property type="project" value="UniProtKB-UniRule"/>
</dbReference>
<keyword evidence="3 8" id="KW-1003">Cell membrane</keyword>
<protein>
    <recommendedName>
        <fullName evidence="8">Rod shape-determining protein MreD</fullName>
    </recommendedName>
</protein>
<organism evidence="10 11">
    <name type="scientific">Povalibacter uvarum</name>
    <dbReference type="NCBI Taxonomy" id="732238"/>
    <lineage>
        <taxon>Bacteria</taxon>
        <taxon>Pseudomonadati</taxon>
        <taxon>Pseudomonadota</taxon>
        <taxon>Gammaproteobacteria</taxon>
        <taxon>Steroidobacterales</taxon>
        <taxon>Steroidobacteraceae</taxon>
        <taxon>Povalibacter</taxon>
    </lineage>
</organism>
<evidence type="ECO:0000313" key="10">
    <source>
        <dbReference type="EMBL" id="MBB6094399.1"/>
    </source>
</evidence>
<dbReference type="AlphaFoldDB" id="A0A841HPY9"/>
<dbReference type="NCBIfam" id="TIGR03426">
    <property type="entry name" value="shape_MreD"/>
    <property type="match status" value="1"/>
</dbReference>
<dbReference type="PANTHER" id="PTHR37484">
    <property type="entry name" value="ROD SHAPE-DETERMINING PROTEIN MRED"/>
    <property type="match status" value="1"/>
</dbReference>
<keyword evidence="4 9" id="KW-0812">Transmembrane</keyword>
<feature type="transmembrane region" description="Helical" evidence="9">
    <location>
        <begin position="38"/>
        <end position="60"/>
    </location>
</feature>
<feature type="transmembrane region" description="Helical" evidence="9">
    <location>
        <begin position="6"/>
        <end position="26"/>
    </location>
</feature>
<keyword evidence="8" id="KW-0997">Cell inner membrane</keyword>
<feature type="transmembrane region" description="Helical" evidence="9">
    <location>
        <begin position="131"/>
        <end position="151"/>
    </location>
</feature>
<dbReference type="PIRSF" id="PIRSF018472">
    <property type="entry name" value="MreD_proteobac"/>
    <property type="match status" value="1"/>
</dbReference>
<proteinExistence type="inferred from homology"/>
<evidence type="ECO:0000256" key="3">
    <source>
        <dbReference type="ARBA" id="ARBA00022475"/>
    </source>
</evidence>
<comment type="subcellular location">
    <subcellularLocation>
        <location evidence="8">Cell inner membrane</location>
    </subcellularLocation>
    <subcellularLocation>
        <location evidence="1">Cell membrane</location>
        <topology evidence="1">Multi-pass membrane protein</topology>
    </subcellularLocation>
</comment>
<keyword evidence="11" id="KW-1185">Reference proteome</keyword>
<dbReference type="Pfam" id="PF04093">
    <property type="entry name" value="MreD"/>
    <property type="match status" value="1"/>
</dbReference>
<evidence type="ECO:0000256" key="7">
    <source>
        <dbReference type="ARBA" id="ARBA00023136"/>
    </source>
</evidence>
<comment type="function">
    <text evidence="8">Involved in formation of the rod shape of the cell. May also contribute to regulation of formation of penicillin-binding proteins.</text>
</comment>
<dbReference type="InterPro" id="IPR026034">
    <property type="entry name" value="MreD_proteobac"/>
</dbReference>
<sequence>MADGRSSGLRIAISVIFALIFAIIELPDFMNAARPHLLLLFVIYWSLSSPRIAGLMFAWLCGFAIDVIKGPVFGQHAAAYLLVAYLTHKFQLRLRIFPIYQQTMWVLVLLVIYEFVVFWIDGIIGPAVTTWLRWLPVLTSTLLWPVVVATLDTWNRARR</sequence>
<reference evidence="10 11" key="1">
    <citation type="submission" date="2020-08" db="EMBL/GenBank/DDBJ databases">
        <title>Genomic Encyclopedia of Type Strains, Phase IV (KMG-IV): sequencing the most valuable type-strain genomes for metagenomic binning, comparative biology and taxonomic classification.</title>
        <authorList>
            <person name="Goeker M."/>
        </authorList>
    </citation>
    <scope>NUCLEOTIDE SEQUENCE [LARGE SCALE GENOMIC DNA]</scope>
    <source>
        <strain evidence="10 11">DSM 26723</strain>
    </source>
</reference>
<evidence type="ECO:0000256" key="8">
    <source>
        <dbReference type="PIRNR" id="PIRNR018472"/>
    </source>
</evidence>